<comment type="caution">
    <text evidence="1">The sequence shown here is derived from an EMBL/GenBank/DDBJ whole genome shotgun (WGS) entry which is preliminary data.</text>
</comment>
<accession>A0AAP8TQB7</accession>
<protein>
    <submittedName>
        <fullName evidence="1">Uncharacterized protein</fullName>
    </submittedName>
</protein>
<dbReference type="EMBL" id="JTBC02000002">
    <property type="protein sequence ID" value="PNO70163.1"/>
    <property type="molecule type" value="Genomic_DNA"/>
</dbReference>
<dbReference type="AlphaFoldDB" id="A0AAP8TQB7"/>
<dbReference type="Proteomes" id="UP000030378">
    <property type="component" value="Unassembled WGS sequence"/>
</dbReference>
<proteinExistence type="predicted"/>
<reference evidence="2" key="1">
    <citation type="submission" date="2017-12" db="EMBL/GenBank/DDBJ databases">
        <title>FDA dAtabase for Regulatory Grade micrObial Sequences (FDA-ARGOS): Supporting development and validation of Infectious Disease Dx tests.</title>
        <authorList>
            <person name="Campos J."/>
            <person name="Goldberg B."/>
            <person name="Tallon L."/>
            <person name="Sadzewicz L."/>
            <person name="Sengamalay N."/>
            <person name="Ott S."/>
            <person name="Godinez A."/>
            <person name="Nagaraj S."/>
            <person name="Vavikolanu K."/>
            <person name="Vyas G."/>
            <person name="Nadendla S."/>
            <person name="Aluvathingal J."/>
            <person name="Geyer C."/>
            <person name="Nandy P."/>
            <person name="Hobson J."/>
            <person name="Sichtig H."/>
        </authorList>
    </citation>
    <scope>NUCLEOTIDE SEQUENCE [LARGE SCALE GENOMIC DNA]</scope>
    <source>
        <strain evidence="2">FDAARGOS_79</strain>
    </source>
</reference>
<gene>
    <name evidence="1" type="ORF">MC70_009175</name>
</gene>
<organism evidence="1 2">
    <name type="scientific">Serratia marcescens</name>
    <dbReference type="NCBI Taxonomy" id="615"/>
    <lineage>
        <taxon>Bacteria</taxon>
        <taxon>Pseudomonadati</taxon>
        <taxon>Pseudomonadota</taxon>
        <taxon>Gammaproteobacteria</taxon>
        <taxon>Enterobacterales</taxon>
        <taxon>Yersiniaceae</taxon>
        <taxon>Serratia</taxon>
    </lineage>
</organism>
<name>A0AAP8TQB7_SERMA</name>
<evidence type="ECO:0000313" key="1">
    <source>
        <dbReference type="EMBL" id="PNO70163.1"/>
    </source>
</evidence>
<sequence>MNHIWAVVTEMEIDLSNPNEIGEAWLKLFETHSKYMSGEINHYLVMDVLFRFIAIPIINPVK</sequence>
<evidence type="ECO:0000313" key="2">
    <source>
        <dbReference type="Proteomes" id="UP000030378"/>
    </source>
</evidence>